<gene>
    <name evidence="1" type="ORF">OH76DRAFT_137739</name>
</gene>
<dbReference type="AlphaFoldDB" id="A0A371CPI5"/>
<dbReference type="Proteomes" id="UP000256964">
    <property type="component" value="Unassembled WGS sequence"/>
</dbReference>
<dbReference type="EMBL" id="KZ857490">
    <property type="protein sequence ID" value="RDX42208.1"/>
    <property type="molecule type" value="Genomic_DNA"/>
</dbReference>
<evidence type="ECO:0000313" key="2">
    <source>
        <dbReference type="Proteomes" id="UP000256964"/>
    </source>
</evidence>
<accession>A0A371CPI5</accession>
<keyword evidence="2" id="KW-1185">Reference proteome</keyword>
<name>A0A371CPI5_9APHY</name>
<protein>
    <submittedName>
        <fullName evidence="1">Uncharacterized protein</fullName>
    </submittedName>
</protein>
<proteinExistence type="predicted"/>
<sequence>MLPSGRSPRSILRFATTRRMCCPMMACRHLLHRTRMTKSTAPAPDLQICLTFLTLPACEQYGSKMQAMCGRLPEPATTELRTTLRLRQSLSVARLGFILAETASSSSRA</sequence>
<reference evidence="1 2" key="1">
    <citation type="journal article" date="2018" name="Biotechnol. Biofuels">
        <title>Integrative visual omics of the white-rot fungus Polyporus brumalis exposes the biotechnological potential of its oxidative enzymes for delignifying raw plant biomass.</title>
        <authorList>
            <person name="Miyauchi S."/>
            <person name="Rancon A."/>
            <person name="Drula E."/>
            <person name="Hage H."/>
            <person name="Chaduli D."/>
            <person name="Favel A."/>
            <person name="Grisel S."/>
            <person name="Henrissat B."/>
            <person name="Herpoel-Gimbert I."/>
            <person name="Ruiz-Duenas F.J."/>
            <person name="Chevret D."/>
            <person name="Hainaut M."/>
            <person name="Lin J."/>
            <person name="Wang M."/>
            <person name="Pangilinan J."/>
            <person name="Lipzen A."/>
            <person name="Lesage-Meessen L."/>
            <person name="Navarro D."/>
            <person name="Riley R."/>
            <person name="Grigoriev I.V."/>
            <person name="Zhou S."/>
            <person name="Raouche S."/>
            <person name="Rosso M.N."/>
        </authorList>
    </citation>
    <scope>NUCLEOTIDE SEQUENCE [LARGE SCALE GENOMIC DNA]</scope>
    <source>
        <strain evidence="1 2">BRFM 1820</strain>
    </source>
</reference>
<organism evidence="1 2">
    <name type="scientific">Lentinus brumalis</name>
    <dbReference type="NCBI Taxonomy" id="2498619"/>
    <lineage>
        <taxon>Eukaryota</taxon>
        <taxon>Fungi</taxon>
        <taxon>Dikarya</taxon>
        <taxon>Basidiomycota</taxon>
        <taxon>Agaricomycotina</taxon>
        <taxon>Agaricomycetes</taxon>
        <taxon>Polyporales</taxon>
        <taxon>Polyporaceae</taxon>
        <taxon>Lentinus</taxon>
    </lineage>
</organism>
<evidence type="ECO:0000313" key="1">
    <source>
        <dbReference type="EMBL" id="RDX42208.1"/>
    </source>
</evidence>